<evidence type="ECO:0000259" key="6">
    <source>
        <dbReference type="PROSITE" id="PS50977"/>
    </source>
</evidence>
<dbReference type="InterPro" id="IPR050109">
    <property type="entry name" value="HTH-type_TetR-like_transc_reg"/>
</dbReference>
<evidence type="ECO:0000313" key="8">
    <source>
        <dbReference type="Proteomes" id="UP000196581"/>
    </source>
</evidence>
<evidence type="ECO:0000256" key="3">
    <source>
        <dbReference type="ARBA" id="ARBA00023163"/>
    </source>
</evidence>
<keyword evidence="1" id="KW-0805">Transcription regulation</keyword>
<reference evidence="8" key="1">
    <citation type="submission" date="2017-02" db="EMBL/GenBank/DDBJ databases">
        <authorList>
            <person name="Dridi B."/>
        </authorList>
    </citation>
    <scope>NUCLEOTIDE SEQUENCE [LARGE SCALE GENOMIC DNA]</scope>
    <source>
        <strain evidence="8">B Co 03.10</strain>
    </source>
</reference>
<evidence type="ECO:0000256" key="5">
    <source>
        <dbReference type="SAM" id="MobiDB-lite"/>
    </source>
</evidence>
<evidence type="ECO:0000313" key="7">
    <source>
        <dbReference type="EMBL" id="SLM98098.1"/>
    </source>
</evidence>
<protein>
    <submittedName>
        <fullName evidence="7">Transcriptional regulator, TetR family</fullName>
    </submittedName>
</protein>
<feature type="domain" description="HTH tetR-type" evidence="6">
    <location>
        <begin position="20"/>
        <end position="80"/>
    </location>
</feature>
<name>A0A1X6XG09_9MICO</name>
<dbReference type="RefSeq" id="WP_218777928.1">
    <property type="nucleotide sequence ID" value="NZ_FWFF01000014.1"/>
</dbReference>
<organism evidence="7 8">
    <name type="scientific">Brevibacterium yomogidense</name>
    <dbReference type="NCBI Taxonomy" id="946573"/>
    <lineage>
        <taxon>Bacteria</taxon>
        <taxon>Bacillati</taxon>
        <taxon>Actinomycetota</taxon>
        <taxon>Actinomycetes</taxon>
        <taxon>Micrococcales</taxon>
        <taxon>Brevibacteriaceae</taxon>
        <taxon>Brevibacterium</taxon>
    </lineage>
</organism>
<dbReference type="InterPro" id="IPR009057">
    <property type="entry name" value="Homeodomain-like_sf"/>
</dbReference>
<evidence type="ECO:0000256" key="2">
    <source>
        <dbReference type="ARBA" id="ARBA00023125"/>
    </source>
</evidence>
<dbReference type="InterPro" id="IPR001647">
    <property type="entry name" value="HTH_TetR"/>
</dbReference>
<accession>A0A1X6XG09</accession>
<dbReference type="PROSITE" id="PS50977">
    <property type="entry name" value="HTH_TETR_2"/>
    <property type="match status" value="1"/>
</dbReference>
<dbReference type="PROSITE" id="PS01081">
    <property type="entry name" value="HTH_TETR_1"/>
    <property type="match status" value="1"/>
</dbReference>
<sequence length="245" mass="26180">MSTTNCDSGDGESLRDRKARLTRESIHRAAVRLSYERGLDAATVAQIADEAGISQRTFFNYFASKEDAIIGTATSGPDERLVHDALASADFSSGVLATTADVVRDILSRSLGDEETEQIRRALFMREPALVQRNADAGGALATMLIDALTPRLADEVATLALPDGTTTRDAVRMIVLIALAPLRHSFVRPKPPPGESADEASADEAAADEAAADEAAAESTPTNLHERFDTSLALFRTVLEGIRI</sequence>
<dbReference type="SUPFAM" id="SSF46689">
    <property type="entry name" value="Homeodomain-like"/>
    <property type="match status" value="1"/>
</dbReference>
<dbReference type="InterPro" id="IPR023772">
    <property type="entry name" value="DNA-bd_HTH_TetR-type_CS"/>
</dbReference>
<dbReference type="GO" id="GO:0000976">
    <property type="term" value="F:transcription cis-regulatory region binding"/>
    <property type="evidence" value="ECO:0007669"/>
    <property type="project" value="TreeGrafter"/>
</dbReference>
<keyword evidence="2 4" id="KW-0238">DNA-binding</keyword>
<feature type="compositionally biased region" description="Acidic residues" evidence="5">
    <location>
        <begin position="197"/>
        <end position="217"/>
    </location>
</feature>
<dbReference type="Gene3D" id="1.10.357.10">
    <property type="entry name" value="Tetracycline Repressor, domain 2"/>
    <property type="match status" value="1"/>
</dbReference>
<dbReference type="PRINTS" id="PR00455">
    <property type="entry name" value="HTHTETR"/>
</dbReference>
<evidence type="ECO:0000256" key="1">
    <source>
        <dbReference type="ARBA" id="ARBA00023015"/>
    </source>
</evidence>
<dbReference type="GO" id="GO:0003700">
    <property type="term" value="F:DNA-binding transcription factor activity"/>
    <property type="evidence" value="ECO:0007669"/>
    <property type="project" value="TreeGrafter"/>
</dbReference>
<evidence type="ECO:0000256" key="4">
    <source>
        <dbReference type="PROSITE-ProRule" id="PRU00335"/>
    </source>
</evidence>
<feature type="region of interest" description="Disordered" evidence="5">
    <location>
        <begin position="188"/>
        <end position="224"/>
    </location>
</feature>
<keyword evidence="3" id="KW-0804">Transcription</keyword>
<gene>
    <name evidence="7" type="ORF">FM105_08250</name>
</gene>
<dbReference type="EMBL" id="FWFF01000014">
    <property type="protein sequence ID" value="SLM98098.1"/>
    <property type="molecule type" value="Genomic_DNA"/>
</dbReference>
<dbReference type="PANTHER" id="PTHR30055:SF234">
    <property type="entry name" value="HTH-TYPE TRANSCRIPTIONAL REGULATOR BETI"/>
    <property type="match status" value="1"/>
</dbReference>
<dbReference type="Pfam" id="PF00440">
    <property type="entry name" value="TetR_N"/>
    <property type="match status" value="1"/>
</dbReference>
<dbReference type="AlphaFoldDB" id="A0A1X6XG09"/>
<dbReference type="Proteomes" id="UP000196581">
    <property type="component" value="Unassembled WGS sequence"/>
</dbReference>
<feature type="DNA-binding region" description="H-T-H motif" evidence="4">
    <location>
        <begin position="43"/>
        <end position="62"/>
    </location>
</feature>
<proteinExistence type="predicted"/>
<dbReference type="PANTHER" id="PTHR30055">
    <property type="entry name" value="HTH-TYPE TRANSCRIPTIONAL REGULATOR RUTR"/>
    <property type="match status" value="1"/>
</dbReference>
<keyword evidence="8" id="KW-1185">Reference proteome</keyword>